<dbReference type="AlphaFoldDB" id="U4L1A2"/>
<name>U4L1A2_PYROM</name>
<accession>U4L1A2</accession>
<gene>
    <name evidence="1" type="ORF">PCON_09235</name>
</gene>
<sequence>MRSSQRNLEKDLGYRDILKIQTPTNARRSGTRKRLFCLLPQRWTGSSTNHQPCVVPSHHRRNKTGFAKHSQRIFSRCDGDGKGIGFQVPNCQRIGAAHVQEAREAEIAGLA</sequence>
<dbReference type="EMBL" id="HF935477">
    <property type="protein sequence ID" value="CCX09642.1"/>
    <property type="molecule type" value="Genomic_DNA"/>
</dbReference>
<dbReference type="Proteomes" id="UP000018144">
    <property type="component" value="Unassembled WGS sequence"/>
</dbReference>
<reference evidence="1 2" key="1">
    <citation type="journal article" date="2013" name="PLoS Genet.">
        <title>The genome and development-dependent transcriptomes of Pyronema confluens: a window into fungal evolution.</title>
        <authorList>
            <person name="Traeger S."/>
            <person name="Altegoer F."/>
            <person name="Freitag M."/>
            <person name="Gabaldon T."/>
            <person name="Kempken F."/>
            <person name="Kumar A."/>
            <person name="Marcet-Houben M."/>
            <person name="Poggeler S."/>
            <person name="Stajich J.E."/>
            <person name="Nowrousian M."/>
        </authorList>
    </citation>
    <scope>NUCLEOTIDE SEQUENCE [LARGE SCALE GENOMIC DNA]</scope>
    <source>
        <strain evidence="2">CBS 100304</strain>
        <tissue evidence="1">Vegetative mycelium</tissue>
    </source>
</reference>
<evidence type="ECO:0000313" key="2">
    <source>
        <dbReference type="Proteomes" id="UP000018144"/>
    </source>
</evidence>
<protein>
    <submittedName>
        <fullName evidence="1">Uncharacterized protein</fullName>
    </submittedName>
</protein>
<keyword evidence="2" id="KW-1185">Reference proteome</keyword>
<proteinExistence type="predicted"/>
<evidence type="ECO:0000313" key="1">
    <source>
        <dbReference type="EMBL" id="CCX09642.1"/>
    </source>
</evidence>
<organism evidence="1 2">
    <name type="scientific">Pyronema omphalodes (strain CBS 100304)</name>
    <name type="common">Pyronema confluens</name>
    <dbReference type="NCBI Taxonomy" id="1076935"/>
    <lineage>
        <taxon>Eukaryota</taxon>
        <taxon>Fungi</taxon>
        <taxon>Dikarya</taxon>
        <taxon>Ascomycota</taxon>
        <taxon>Pezizomycotina</taxon>
        <taxon>Pezizomycetes</taxon>
        <taxon>Pezizales</taxon>
        <taxon>Pyronemataceae</taxon>
        <taxon>Pyronema</taxon>
    </lineage>
</organism>